<protein>
    <submittedName>
        <fullName evidence="1">Uncharacterized protein</fullName>
    </submittedName>
</protein>
<evidence type="ECO:0000313" key="1">
    <source>
        <dbReference type="EMBL" id="UPW41235.1"/>
    </source>
</evidence>
<dbReference type="EMBL" id="OM869561">
    <property type="protein sequence ID" value="UPW41235.1"/>
    <property type="molecule type" value="Genomic_DNA"/>
</dbReference>
<reference evidence="1" key="1">
    <citation type="submission" date="2022-02" db="EMBL/GenBank/DDBJ databases">
        <title>Towards deciphering the DNA virus diversity associated with rodent species in the families Cricetidae and Heteromyidae.</title>
        <authorList>
            <person name="Lund M."/>
            <person name="Larsen B.B."/>
            <person name="Gryseels S."/>
            <person name="Kraberger S."/>
            <person name="Rowsey D.M."/>
            <person name="Steger L."/>
            <person name="Yule K.M."/>
            <person name="Upham N.S."/>
            <person name="Worobey M."/>
            <person name="Van Doorslaer K."/>
            <person name="Varsani A."/>
        </authorList>
    </citation>
    <scope>NUCLEOTIDE SEQUENCE</scope>
    <source>
        <strain evidence="1">UA08Rod_4820</strain>
    </source>
</reference>
<organism evidence="1">
    <name type="scientific">Sigmofec virus UA08Rod_4820</name>
    <dbReference type="NCBI Taxonomy" id="2929410"/>
    <lineage>
        <taxon>Viruses</taxon>
        <taxon>Monodnaviria</taxon>
        <taxon>Sangervirae</taxon>
        <taxon>Phixviricota</taxon>
        <taxon>Malgrandaviricetes</taxon>
        <taxon>Petitvirales</taxon>
        <taxon>Microviridae</taxon>
    </lineage>
</organism>
<accession>A0A976R816</accession>
<proteinExistence type="predicted"/>
<name>A0A976R816_9VIRU</name>
<sequence length="100" mass="11677">MKNQLILRLIPGVPSLLDATIGSIIDEQFKPDPALYEYYDFSNHIVVTDLLGTQGYLRYDSLYECIRDKFDLIRDVSIYPNFIVLDLKPYDSSKIKKEER</sequence>